<keyword evidence="1" id="KW-0378">Hydrolase</keyword>
<reference evidence="1 3" key="1">
    <citation type="submission" date="2015-09" db="EMBL/GenBank/DDBJ databases">
        <authorList>
            <consortium name="Pathogen Informatics"/>
        </authorList>
    </citation>
    <scope>NUCLEOTIDE SEQUENCE [LARGE SCALE GENOMIC DNA]</scope>
    <source>
        <strain evidence="1 3">2789STDY5834939</strain>
    </source>
</reference>
<dbReference type="Proteomes" id="UP000095765">
    <property type="component" value="Unassembled WGS sequence"/>
</dbReference>
<dbReference type="EMBL" id="CZBE01000004">
    <property type="protein sequence ID" value="CUP41462.1"/>
    <property type="molecule type" value="Genomic_DNA"/>
</dbReference>
<evidence type="ECO:0000313" key="1">
    <source>
        <dbReference type="EMBL" id="CUP41462.1"/>
    </source>
</evidence>
<dbReference type="Proteomes" id="UP000260828">
    <property type="component" value="Unassembled WGS sequence"/>
</dbReference>
<protein>
    <submittedName>
        <fullName evidence="1 2">Alpha/beta hydrolase</fullName>
    </submittedName>
</protein>
<accession>A0A174MYD0</accession>
<evidence type="ECO:0000313" key="3">
    <source>
        <dbReference type="Proteomes" id="UP000095765"/>
    </source>
</evidence>
<evidence type="ECO:0000313" key="2">
    <source>
        <dbReference type="EMBL" id="RGE65924.1"/>
    </source>
</evidence>
<organism evidence="1 3">
    <name type="scientific">Anaerotruncus colihominis</name>
    <dbReference type="NCBI Taxonomy" id="169435"/>
    <lineage>
        <taxon>Bacteria</taxon>
        <taxon>Bacillati</taxon>
        <taxon>Bacillota</taxon>
        <taxon>Clostridia</taxon>
        <taxon>Eubacteriales</taxon>
        <taxon>Oscillospiraceae</taxon>
        <taxon>Anaerotruncus</taxon>
    </lineage>
</organism>
<sequence length="307" mass="33386">MGSSATKGVAAAIAAVVVCGLIGFSAQHTVRMSEGITAGMPVLTTSQNSTLTPTEGIHTPTQEELKAAFTISADTLSAYAWVNEAQCTMPIREVAVDIQGLNAGHTYKTEPELQDKQLGAQGVLVVRPYSGPWNWMSYETIETIDQVLDAVYDKYDLPADTPLVLFGRSMGGVGALNYAHYGKHPVSAVAVNCPVTNLSYHCTERPDCAATIYRAYNYYDCSVEEAVAQHDPMQFIDELPKVPYFFVAGDADVSVNKGVHSDVYVPLMREKGYDVTYLEVPGMAHVDLLKHPEALKQYSDFIASFAK</sequence>
<dbReference type="Gene3D" id="3.40.50.1820">
    <property type="entry name" value="alpha/beta hydrolase"/>
    <property type="match status" value="1"/>
</dbReference>
<name>A0A174MYD0_9FIRM</name>
<dbReference type="GO" id="GO:0016787">
    <property type="term" value="F:hydrolase activity"/>
    <property type="evidence" value="ECO:0007669"/>
    <property type="project" value="UniProtKB-KW"/>
</dbReference>
<dbReference type="InterPro" id="IPR029058">
    <property type="entry name" value="AB_hydrolase_fold"/>
</dbReference>
<dbReference type="AlphaFoldDB" id="A0A174MYD0"/>
<reference evidence="2 4" key="2">
    <citation type="submission" date="2018-08" db="EMBL/GenBank/DDBJ databases">
        <title>A genome reference for cultivated species of the human gut microbiota.</title>
        <authorList>
            <person name="Zou Y."/>
            <person name="Xue W."/>
            <person name="Luo G."/>
        </authorList>
    </citation>
    <scope>NUCLEOTIDE SEQUENCE [LARGE SCALE GENOMIC DNA]</scope>
    <source>
        <strain evidence="2 4">TF05-12AC</strain>
    </source>
</reference>
<dbReference type="RefSeq" id="WP_006876925.1">
    <property type="nucleotide sequence ID" value="NZ_CAJFJR010000023.1"/>
</dbReference>
<dbReference type="SUPFAM" id="SSF53474">
    <property type="entry name" value="alpha/beta-Hydrolases"/>
    <property type="match status" value="1"/>
</dbReference>
<proteinExistence type="predicted"/>
<dbReference type="OrthoDB" id="9803578at2"/>
<evidence type="ECO:0000313" key="4">
    <source>
        <dbReference type="Proteomes" id="UP000260828"/>
    </source>
</evidence>
<dbReference type="EMBL" id="QVME01000010">
    <property type="protein sequence ID" value="RGE65924.1"/>
    <property type="molecule type" value="Genomic_DNA"/>
</dbReference>
<gene>
    <name evidence="2" type="ORF">DXC40_15325</name>
    <name evidence="1" type="ORF">ERS852551_00715</name>
</gene>
<dbReference type="GeneID" id="72463386"/>